<dbReference type="InterPro" id="IPR027478">
    <property type="entry name" value="LdcA_N"/>
</dbReference>
<sequence length="302" mass="32485">MKLIIFSPAGVVLKAPPLRLACRRLQALGFDAVLDESALARHQRFAGDDDTRLAALHRVAEDAPSVAMAARGGYGLMRLLDRIDWPLMARSVERGTRWVGYSDLTCLQMGLLAHAKQPSWAGPLAADDFGRADDAGGVDEITRDVFCEAMGGELEAIGFRTDAGRDGLAVRGTLWGGNLATLCSLLGTPHFPRVRGGVLYIEEVNEHPYRVERCLLQLLQAGVLSAQKAVLVGAVSAWKPAPTDRGYSLAKALAAVQSRTKVPLLTGLPFGHVPTKVCLPLGRRVDLVVEGRQALLAWGHGR</sequence>
<evidence type="ECO:0000256" key="6">
    <source>
        <dbReference type="PIRSR" id="PIRSR028757-1"/>
    </source>
</evidence>
<comment type="similarity">
    <text evidence="1">Belongs to the peptidase S66 family.</text>
</comment>
<dbReference type="OrthoDB" id="9807329at2"/>
<accession>A0A437JLU5</accession>
<feature type="active site" description="Nucleophile" evidence="6">
    <location>
        <position position="102"/>
    </location>
</feature>
<evidence type="ECO:0000313" key="10">
    <source>
        <dbReference type="Proteomes" id="UP000288178"/>
    </source>
</evidence>
<protein>
    <submittedName>
        <fullName evidence="9">LD-carboxypeptidase</fullName>
    </submittedName>
</protein>
<keyword evidence="10" id="KW-1185">Reference proteome</keyword>
<dbReference type="GO" id="GO:0004180">
    <property type="term" value="F:carboxypeptidase activity"/>
    <property type="evidence" value="ECO:0007669"/>
    <property type="project" value="UniProtKB-KW"/>
</dbReference>
<comment type="caution">
    <text evidence="9">The sequence shown here is derived from an EMBL/GenBank/DDBJ whole genome shotgun (WGS) entry which is preliminary data.</text>
</comment>
<dbReference type="CDD" id="cd07025">
    <property type="entry name" value="Peptidase_S66"/>
    <property type="match status" value="1"/>
</dbReference>
<evidence type="ECO:0000259" key="8">
    <source>
        <dbReference type="Pfam" id="PF17676"/>
    </source>
</evidence>
<proteinExistence type="inferred from homology"/>
<feature type="domain" description="LD-carboxypeptidase C-terminal" evidence="8">
    <location>
        <begin position="171"/>
        <end position="287"/>
    </location>
</feature>
<reference evidence="9 10" key="1">
    <citation type="submission" date="2019-01" db="EMBL/GenBank/DDBJ databases">
        <authorList>
            <person name="Chen W.-M."/>
        </authorList>
    </citation>
    <scope>NUCLEOTIDE SEQUENCE [LARGE SCALE GENOMIC DNA]</scope>
    <source>
        <strain evidence="9 10">ICH-3</strain>
    </source>
</reference>
<evidence type="ECO:0000256" key="5">
    <source>
        <dbReference type="ARBA" id="ARBA00022825"/>
    </source>
</evidence>
<dbReference type="InterPro" id="IPR040449">
    <property type="entry name" value="Peptidase_S66_N"/>
</dbReference>
<gene>
    <name evidence="9" type="ORF">ENE75_23655</name>
</gene>
<evidence type="ECO:0000256" key="2">
    <source>
        <dbReference type="ARBA" id="ARBA00022645"/>
    </source>
</evidence>
<keyword evidence="5" id="KW-0720">Serine protease</keyword>
<evidence type="ECO:0000259" key="7">
    <source>
        <dbReference type="Pfam" id="PF02016"/>
    </source>
</evidence>
<dbReference type="PIRSF" id="PIRSF028757">
    <property type="entry name" value="LD-carboxypeptidase"/>
    <property type="match status" value="1"/>
</dbReference>
<name>A0A437JLU5_9BURK</name>
<dbReference type="RefSeq" id="WP_128201356.1">
    <property type="nucleotide sequence ID" value="NZ_SACT01000013.1"/>
</dbReference>
<dbReference type="EMBL" id="SACT01000013">
    <property type="protein sequence ID" value="RVT47700.1"/>
    <property type="molecule type" value="Genomic_DNA"/>
</dbReference>
<dbReference type="GO" id="GO:0006508">
    <property type="term" value="P:proteolysis"/>
    <property type="evidence" value="ECO:0007669"/>
    <property type="project" value="UniProtKB-KW"/>
</dbReference>
<dbReference type="InterPro" id="IPR029062">
    <property type="entry name" value="Class_I_gatase-like"/>
</dbReference>
<organism evidence="9 10">
    <name type="scientific">Rubrivivax albus</name>
    <dbReference type="NCBI Taxonomy" id="2499835"/>
    <lineage>
        <taxon>Bacteria</taxon>
        <taxon>Pseudomonadati</taxon>
        <taxon>Pseudomonadota</taxon>
        <taxon>Betaproteobacteria</taxon>
        <taxon>Burkholderiales</taxon>
        <taxon>Sphaerotilaceae</taxon>
        <taxon>Rubrivivax</taxon>
    </lineage>
</organism>
<dbReference type="Proteomes" id="UP000288178">
    <property type="component" value="Unassembled WGS sequence"/>
</dbReference>
<dbReference type="PANTHER" id="PTHR30237">
    <property type="entry name" value="MURAMOYLTETRAPEPTIDE CARBOXYPEPTIDASE"/>
    <property type="match status" value="1"/>
</dbReference>
<dbReference type="AlphaFoldDB" id="A0A437JLU5"/>
<dbReference type="SUPFAM" id="SSF52317">
    <property type="entry name" value="Class I glutamine amidotransferase-like"/>
    <property type="match status" value="1"/>
</dbReference>
<feature type="active site" description="Charge relay system" evidence="6">
    <location>
        <position position="272"/>
    </location>
</feature>
<evidence type="ECO:0000256" key="1">
    <source>
        <dbReference type="ARBA" id="ARBA00010233"/>
    </source>
</evidence>
<dbReference type="Pfam" id="PF17676">
    <property type="entry name" value="Peptidase_S66C"/>
    <property type="match status" value="1"/>
</dbReference>
<dbReference type="InterPro" id="IPR040921">
    <property type="entry name" value="Peptidase_S66C"/>
</dbReference>
<keyword evidence="2 9" id="KW-0121">Carboxypeptidase</keyword>
<feature type="domain" description="LD-carboxypeptidase N-terminal" evidence="7">
    <location>
        <begin position="5"/>
        <end position="121"/>
    </location>
</feature>
<dbReference type="Gene3D" id="3.50.30.60">
    <property type="entry name" value="LD-carboxypeptidase A C-terminal domain-like"/>
    <property type="match status" value="1"/>
</dbReference>
<dbReference type="PANTHER" id="PTHR30237:SF2">
    <property type="entry name" value="MUREIN TETRAPEPTIDE CARBOXYPEPTIDASE"/>
    <property type="match status" value="1"/>
</dbReference>
<evidence type="ECO:0000313" key="9">
    <source>
        <dbReference type="EMBL" id="RVT47700.1"/>
    </source>
</evidence>
<dbReference type="InterPro" id="IPR027461">
    <property type="entry name" value="Carboxypeptidase_A_C_sf"/>
</dbReference>
<evidence type="ECO:0000256" key="4">
    <source>
        <dbReference type="ARBA" id="ARBA00022801"/>
    </source>
</evidence>
<evidence type="ECO:0000256" key="3">
    <source>
        <dbReference type="ARBA" id="ARBA00022670"/>
    </source>
</evidence>
<dbReference type="SUPFAM" id="SSF141986">
    <property type="entry name" value="LD-carboxypeptidase A C-terminal domain-like"/>
    <property type="match status" value="1"/>
</dbReference>
<dbReference type="GO" id="GO:0008236">
    <property type="term" value="F:serine-type peptidase activity"/>
    <property type="evidence" value="ECO:0007669"/>
    <property type="project" value="UniProtKB-KW"/>
</dbReference>
<keyword evidence="4" id="KW-0378">Hydrolase</keyword>
<dbReference type="Pfam" id="PF02016">
    <property type="entry name" value="Peptidase_S66"/>
    <property type="match status" value="1"/>
</dbReference>
<feature type="active site" description="Charge relay system" evidence="6">
    <location>
        <position position="202"/>
    </location>
</feature>
<dbReference type="Gene3D" id="3.40.50.10740">
    <property type="entry name" value="Class I glutamine amidotransferase-like"/>
    <property type="match status" value="1"/>
</dbReference>
<dbReference type="InterPro" id="IPR003507">
    <property type="entry name" value="S66_fam"/>
</dbReference>
<keyword evidence="3" id="KW-0645">Protease</keyword>